<organism evidence="1 2">
    <name type="scientific">Roseateles terrae</name>
    <dbReference type="NCBI Taxonomy" id="431060"/>
    <lineage>
        <taxon>Bacteria</taxon>
        <taxon>Pseudomonadati</taxon>
        <taxon>Pseudomonadota</taxon>
        <taxon>Betaproteobacteria</taxon>
        <taxon>Burkholderiales</taxon>
        <taxon>Sphaerotilaceae</taxon>
        <taxon>Roseateles</taxon>
    </lineage>
</organism>
<keyword evidence="2" id="KW-1185">Reference proteome</keyword>
<gene>
    <name evidence="1" type="ORF">FHS28_001195</name>
</gene>
<proteinExistence type="predicted"/>
<name>A0ABR6GNZ6_9BURK</name>
<evidence type="ECO:0000313" key="1">
    <source>
        <dbReference type="EMBL" id="MBB3193830.1"/>
    </source>
</evidence>
<protein>
    <submittedName>
        <fullName evidence="1">Uncharacterized protein</fullName>
    </submittedName>
</protein>
<dbReference type="Proteomes" id="UP000574369">
    <property type="component" value="Unassembled WGS sequence"/>
</dbReference>
<dbReference type="RefSeq" id="WP_088448631.1">
    <property type="nucleotide sequence ID" value="NZ_JACHXO010000001.1"/>
</dbReference>
<comment type="caution">
    <text evidence="1">The sequence shown here is derived from an EMBL/GenBank/DDBJ whole genome shotgun (WGS) entry which is preliminary data.</text>
</comment>
<reference evidence="1 2" key="1">
    <citation type="submission" date="2020-08" db="EMBL/GenBank/DDBJ databases">
        <title>Genomic Encyclopedia of Type Strains, Phase III (KMG-III): the genomes of soil and plant-associated and newly described type strains.</title>
        <authorList>
            <person name="Whitman W."/>
        </authorList>
    </citation>
    <scope>NUCLEOTIDE SEQUENCE [LARGE SCALE GENOMIC DNA]</scope>
    <source>
        <strain evidence="1 2">CECT 7247</strain>
    </source>
</reference>
<accession>A0ABR6GNZ6</accession>
<dbReference type="EMBL" id="JACHXO010000001">
    <property type="protein sequence ID" value="MBB3193830.1"/>
    <property type="molecule type" value="Genomic_DNA"/>
</dbReference>
<evidence type="ECO:0000313" key="2">
    <source>
        <dbReference type="Proteomes" id="UP000574369"/>
    </source>
</evidence>
<sequence>MVFLAITPTGLANALRAATADDAVWCGSDAITEVDYATMKHLNLARFIDELGDRVLVADAIGTIDEHHSQQIIWVEAAAPI</sequence>